<dbReference type="OrthoDB" id="2720594at2"/>
<reference evidence="1 2" key="1">
    <citation type="submission" date="2018-05" db="EMBL/GenBank/DDBJ databases">
        <title>Genomic Encyclopedia of Type Strains, Phase III (KMG-III): the genomes of soil and plant-associated and newly described type strains.</title>
        <authorList>
            <person name="Whitman W."/>
        </authorList>
    </citation>
    <scope>NUCLEOTIDE SEQUENCE [LARGE SCALE GENOMIC DNA]</scope>
    <source>
        <strain evidence="1 2">CECT 5696</strain>
    </source>
</reference>
<dbReference type="SUPFAM" id="SSF54427">
    <property type="entry name" value="NTF2-like"/>
    <property type="match status" value="1"/>
</dbReference>
<dbReference type="RefSeq" id="WP_110046989.1">
    <property type="nucleotide sequence ID" value="NZ_CP054613.1"/>
</dbReference>
<gene>
    <name evidence="1" type="ORF">DFQ01_13433</name>
</gene>
<dbReference type="InterPro" id="IPR032710">
    <property type="entry name" value="NTF2-like_dom_sf"/>
</dbReference>
<proteinExistence type="predicted"/>
<protein>
    <recommendedName>
        <fullName evidence="3">DUF4829 domain-containing protein</fullName>
    </recommendedName>
</protein>
<dbReference type="AlphaFoldDB" id="A0A2V2YUT4"/>
<dbReference type="Proteomes" id="UP000246635">
    <property type="component" value="Unassembled WGS sequence"/>
</dbReference>
<name>A0A2V2YUT4_9BACL</name>
<evidence type="ECO:0000313" key="2">
    <source>
        <dbReference type="Proteomes" id="UP000246635"/>
    </source>
</evidence>
<organism evidence="1 2">
    <name type="scientific">Paenibacillus cellulosilyticus</name>
    <dbReference type="NCBI Taxonomy" id="375489"/>
    <lineage>
        <taxon>Bacteria</taxon>
        <taxon>Bacillati</taxon>
        <taxon>Bacillota</taxon>
        <taxon>Bacilli</taxon>
        <taxon>Bacillales</taxon>
        <taxon>Paenibacillaceae</taxon>
        <taxon>Paenibacillus</taxon>
    </lineage>
</organism>
<dbReference type="EMBL" id="QGTQ01000034">
    <property type="protein sequence ID" value="PWV93794.1"/>
    <property type="molecule type" value="Genomic_DNA"/>
</dbReference>
<evidence type="ECO:0008006" key="3">
    <source>
        <dbReference type="Google" id="ProtNLM"/>
    </source>
</evidence>
<dbReference type="Gene3D" id="3.10.450.100">
    <property type="entry name" value="NTF2-like, domain 1"/>
    <property type="match status" value="1"/>
</dbReference>
<evidence type="ECO:0000313" key="1">
    <source>
        <dbReference type="EMBL" id="PWV93794.1"/>
    </source>
</evidence>
<keyword evidence="2" id="KW-1185">Reference proteome</keyword>
<accession>A0A2V2YUT4</accession>
<sequence length="162" mass="19280">MAWRSRRRRFVKQWLFLIGIVIVCGWLTTKGLQMLFTTGRAEEAEHVVDEFYKLEQEGDYGSSWELLHSSMKEHYPKDEYIQKRAHIFMQDFKSETYLYEIGKSRSVSSFQLKENGKETELDHVYAVEVTQDFDTLYGPIQLVQMCYVAEENGEWSLLWKIE</sequence>
<comment type="caution">
    <text evidence="1">The sequence shown here is derived from an EMBL/GenBank/DDBJ whole genome shotgun (WGS) entry which is preliminary data.</text>
</comment>